<dbReference type="InterPro" id="IPR045357">
    <property type="entry name" value="Aminopeptidase_N-like_N"/>
</dbReference>
<reference evidence="16 17" key="1">
    <citation type="submission" date="2023-09" db="EMBL/GenBank/DDBJ databases">
        <authorList>
            <person name="Rey-Velasco X."/>
        </authorList>
    </citation>
    <scope>NUCLEOTIDE SEQUENCE [LARGE SCALE GENOMIC DNA]</scope>
    <source>
        <strain evidence="16 17">F394</strain>
    </source>
</reference>
<keyword evidence="12" id="KW-0482">Metalloprotease</keyword>
<dbReference type="RefSeq" id="WP_311665023.1">
    <property type="nucleotide sequence ID" value="NZ_JAVRHT010000038.1"/>
</dbReference>
<keyword evidence="9" id="KW-0479">Metal-binding</keyword>
<evidence type="ECO:0000256" key="6">
    <source>
        <dbReference type="ARBA" id="ARBA00015611"/>
    </source>
</evidence>
<evidence type="ECO:0000256" key="10">
    <source>
        <dbReference type="ARBA" id="ARBA00022801"/>
    </source>
</evidence>
<feature type="domain" description="Aminopeptidase N-like N-terminal" evidence="15">
    <location>
        <begin position="43"/>
        <end position="220"/>
    </location>
</feature>
<dbReference type="InterPro" id="IPR014782">
    <property type="entry name" value="Peptidase_M1_dom"/>
</dbReference>
<accession>A0ABU3BU21</accession>
<keyword evidence="13" id="KW-0732">Signal</keyword>
<comment type="subcellular location">
    <subcellularLocation>
        <location evidence="3">Cytoplasm</location>
    </subcellularLocation>
</comment>
<evidence type="ECO:0000256" key="1">
    <source>
        <dbReference type="ARBA" id="ARBA00000098"/>
    </source>
</evidence>
<sequence>MRLLLALAVLLAAPAALAQEAPPTRADTLRGSVTPERAWWDVTHYDLDVRLDPEARALQGSVGITYRVVGPAREMQIDLQEPLVVDAAEQDGRPLAVRRDGNAVFIAPAEPQVPGELRTVTVRYHGAPRPAPNAPWDGGFVWAADSLGRPWIATAVQGLGASAWWPVKDSQTDEPDSQRVAVTVPSALTDVSNGRLRRTTDNGDGTTTYVWAVTSPINTYNVAVNVGHYAHFDDTYEGEGGTLTLDYYPLDYNEDRARRQFAQTKPMLACFEHWFGPFPWYDDGFTLVETPYLGMEHQSAVAYGNGYENGYRGRDLSGTGRGLSWDFILVHEAAHEWWGNSVTSEDVADMWVHEGFTAYAENLFVECEQGRDAGAEYVIGTRANVLNDRPVVGPFGVAREGSGDMYYKGANLLHTVRQLVGDDARWRAALRGLQETFRHRTVTGAEVRAYLSGATGLDLTRVFEQYLETTQIPTLEVRTGDGTTDYRWADVVPGFDMPVEVTVGGRAQTLRPTEAWQSLPDGGAVVVDPDYYVELRTVAP</sequence>
<dbReference type="InterPro" id="IPR042097">
    <property type="entry name" value="Aminopeptidase_N-like_N_sf"/>
</dbReference>
<dbReference type="PRINTS" id="PR00756">
    <property type="entry name" value="ALADIPTASE"/>
</dbReference>
<dbReference type="PANTHER" id="PTHR45726">
    <property type="entry name" value="LEUKOTRIENE A-4 HYDROLASE"/>
    <property type="match status" value="1"/>
</dbReference>
<proteinExistence type="inferred from homology"/>
<evidence type="ECO:0000256" key="5">
    <source>
        <dbReference type="ARBA" id="ARBA00012564"/>
    </source>
</evidence>
<dbReference type="CDD" id="cd09603">
    <property type="entry name" value="M1_APN_like"/>
    <property type="match status" value="1"/>
</dbReference>
<dbReference type="Pfam" id="PF17900">
    <property type="entry name" value="Peptidase_M1_N"/>
    <property type="match status" value="1"/>
</dbReference>
<keyword evidence="10 16" id="KW-0378">Hydrolase</keyword>
<keyword evidence="7" id="KW-0963">Cytoplasm</keyword>
<keyword evidence="16" id="KW-0031">Aminopeptidase</keyword>
<feature type="domain" description="Peptidase M1 membrane alanine aminopeptidase" evidence="14">
    <location>
        <begin position="326"/>
        <end position="466"/>
    </location>
</feature>
<evidence type="ECO:0000259" key="14">
    <source>
        <dbReference type="Pfam" id="PF01433"/>
    </source>
</evidence>
<evidence type="ECO:0000259" key="15">
    <source>
        <dbReference type="Pfam" id="PF17900"/>
    </source>
</evidence>
<keyword evidence="17" id="KW-1185">Reference proteome</keyword>
<comment type="caution">
    <text evidence="16">The sequence shown here is derived from an EMBL/GenBank/DDBJ whole genome shotgun (WGS) entry which is preliminary data.</text>
</comment>
<dbReference type="Gene3D" id="2.60.40.1730">
    <property type="entry name" value="tricorn interacting facor f3 domain"/>
    <property type="match status" value="1"/>
</dbReference>
<dbReference type="PANTHER" id="PTHR45726:SF3">
    <property type="entry name" value="LEUKOTRIENE A-4 HYDROLASE"/>
    <property type="match status" value="1"/>
</dbReference>
<comment type="cofactor">
    <cofactor evidence="2">
        <name>Zn(2+)</name>
        <dbReference type="ChEBI" id="CHEBI:29105"/>
    </cofactor>
</comment>
<dbReference type="InterPro" id="IPR027268">
    <property type="entry name" value="Peptidase_M4/M1_CTD_sf"/>
</dbReference>
<dbReference type="Proteomes" id="UP001267426">
    <property type="component" value="Unassembled WGS sequence"/>
</dbReference>
<evidence type="ECO:0000256" key="9">
    <source>
        <dbReference type="ARBA" id="ARBA00022723"/>
    </source>
</evidence>
<feature type="signal peptide" evidence="13">
    <location>
        <begin position="1"/>
        <end position="18"/>
    </location>
</feature>
<dbReference type="Gene3D" id="1.10.390.10">
    <property type="entry name" value="Neutral Protease Domain 2"/>
    <property type="match status" value="1"/>
</dbReference>
<keyword evidence="8" id="KW-0645">Protease</keyword>
<organism evidence="16 17">
    <name type="scientific">Rubrivirga litoralis</name>
    <dbReference type="NCBI Taxonomy" id="3075598"/>
    <lineage>
        <taxon>Bacteria</taxon>
        <taxon>Pseudomonadati</taxon>
        <taxon>Rhodothermota</taxon>
        <taxon>Rhodothermia</taxon>
        <taxon>Rhodothermales</taxon>
        <taxon>Rubricoccaceae</taxon>
        <taxon>Rubrivirga</taxon>
    </lineage>
</organism>
<feature type="chain" id="PRO_5045410841" description="Aminopeptidase N" evidence="13">
    <location>
        <begin position="19"/>
        <end position="540"/>
    </location>
</feature>
<dbReference type="Pfam" id="PF01433">
    <property type="entry name" value="Peptidase_M1"/>
    <property type="match status" value="1"/>
</dbReference>
<dbReference type="SUPFAM" id="SSF63737">
    <property type="entry name" value="Leukotriene A4 hydrolase N-terminal domain"/>
    <property type="match status" value="1"/>
</dbReference>
<protein>
    <recommendedName>
        <fullName evidence="6">Aminopeptidase N</fullName>
        <ecNumber evidence="5">3.4.11.2</ecNumber>
    </recommendedName>
</protein>
<dbReference type="InterPro" id="IPR001930">
    <property type="entry name" value="Peptidase_M1"/>
</dbReference>
<comment type="catalytic activity">
    <reaction evidence="1">
        <text>Release of an N-terminal amino acid, Xaa-|-Yaa- from a peptide, amide or arylamide. Xaa is preferably Ala, but may be most amino acids including Pro (slow action). When a terminal hydrophobic residue is followed by a prolyl residue, the two may be released as an intact Xaa-Pro dipeptide.</text>
        <dbReference type="EC" id="3.4.11.2"/>
    </reaction>
</comment>
<comment type="similarity">
    <text evidence="4">Belongs to the peptidase M1 family.</text>
</comment>
<evidence type="ECO:0000256" key="8">
    <source>
        <dbReference type="ARBA" id="ARBA00022670"/>
    </source>
</evidence>
<keyword evidence="11" id="KW-0862">Zinc</keyword>
<dbReference type="InterPro" id="IPR034015">
    <property type="entry name" value="M1_LTA4H"/>
</dbReference>
<evidence type="ECO:0000256" key="3">
    <source>
        <dbReference type="ARBA" id="ARBA00004496"/>
    </source>
</evidence>
<name>A0ABU3BU21_9BACT</name>
<dbReference type="SUPFAM" id="SSF55486">
    <property type="entry name" value="Metalloproteases ('zincins'), catalytic domain"/>
    <property type="match status" value="1"/>
</dbReference>
<gene>
    <name evidence="16" type="ORF">RM540_13590</name>
</gene>
<evidence type="ECO:0000256" key="13">
    <source>
        <dbReference type="SAM" id="SignalP"/>
    </source>
</evidence>
<dbReference type="EC" id="3.4.11.2" evidence="5"/>
<evidence type="ECO:0000256" key="11">
    <source>
        <dbReference type="ARBA" id="ARBA00022833"/>
    </source>
</evidence>
<evidence type="ECO:0000313" key="17">
    <source>
        <dbReference type="Proteomes" id="UP001267426"/>
    </source>
</evidence>
<evidence type="ECO:0000256" key="7">
    <source>
        <dbReference type="ARBA" id="ARBA00022490"/>
    </source>
</evidence>
<dbReference type="GO" id="GO:0004177">
    <property type="term" value="F:aminopeptidase activity"/>
    <property type="evidence" value="ECO:0007669"/>
    <property type="project" value="UniProtKB-KW"/>
</dbReference>
<evidence type="ECO:0000256" key="4">
    <source>
        <dbReference type="ARBA" id="ARBA00010136"/>
    </source>
</evidence>
<dbReference type="EMBL" id="JAVRHT010000038">
    <property type="protein sequence ID" value="MDT0632788.1"/>
    <property type="molecule type" value="Genomic_DNA"/>
</dbReference>
<evidence type="ECO:0000256" key="2">
    <source>
        <dbReference type="ARBA" id="ARBA00001947"/>
    </source>
</evidence>
<evidence type="ECO:0000256" key="12">
    <source>
        <dbReference type="ARBA" id="ARBA00023049"/>
    </source>
</evidence>
<evidence type="ECO:0000313" key="16">
    <source>
        <dbReference type="EMBL" id="MDT0632788.1"/>
    </source>
</evidence>